<keyword evidence="6" id="KW-0769">Symport</keyword>
<dbReference type="KEGG" id="mnt:21390325"/>
<dbReference type="PANTHER" id="PTHR48017">
    <property type="entry name" value="OS05G0424000 PROTEIN-RELATED"/>
    <property type="match status" value="1"/>
</dbReference>
<dbReference type="STRING" id="981085.W9RQL3"/>
<comment type="similarity">
    <text evidence="2">Belongs to the amino acid/polyamine transporter 2 family. Amino acid/auxin permease (AAAP) (TC 2.A.18.1) subfamily.</text>
</comment>
<comment type="subcellular location">
    <subcellularLocation>
        <location evidence="1">Cell membrane</location>
        <topology evidence="1">Multi-pass membrane protein</topology>
    </subcellularLocation>
</comment>
<evidence type="ECO:0000259" key="14">
    <source>
        <dbReference type="Pfam" id="PF01490"/>
    </source>
</evidence>
<name>W9RQL3_9ROSA</name>
<evidence type="ECO:0000256" key="7">
    <source>
        <dbReference type="ARBA" id="ARBA00022970"/>
    </source>
</evidence>
<feature type="transmembrane region" description="Helical" evidence="13">
    <location>
        <begin position="310"/>
        <end position="336"/>
    </location>
</feature>
<dbReference type="InterPro" id="IPR013057">
    <property type="entry name" value="AA_transpt_TM"/>
</dbReference>
<feature type="transmembrane region" description="Helical" evidence="13">
    <location>
        <begin position="272"/>
        <end position="294"/>
    </location>
</feature>
<evidence type="ECO:0000256" key="1">
    <source>
        <dbReference type="ARBA" id="ARBA00004651"/>
    </source>
</evidence>
<keyword evidence="3" id="KW-0813">Transport</keyword>
<protein>
    <recommendedName>
        <fullName evidence="14">Amino acid transporter transmembrane domain-containing protein</fullName>
    </recommendedName>
</protein>
<dbReference type="GO" id="GO:0015293">
    <property type="term" value="F:symporter activity"/>
    <property type="evidence" value="ECO:0007669"/>
    <property type="project" value="UniProtKB-KW"/>
</dbReference>
<feature type="transmembrane region" description="Helical" evidence="13">
    <location>
        <begin position="162"/>
        <end position="179"/>
    </location>
</feature>
<dbReference type="eggNOG" id="KOG1303">
    <property type="taxonomic scope" value="Eukaryota"/>
</dbReference>
<comment type="similarity">
    <text evidence="12">Belongs to the amino acid/polyamine transporter 2 family. Amino acid/auxin permease (AAAP) (TC 2.A.18.2) subfamily.</text>
</comment>
<keyword evidence="4" id="KW-1003">Cell membrane</keyword>
<evidence type="ECO:0000256" key="4">
    <source>
        <dbReference type="ARBA" id="ARBA00022475"/>
    </source>
</evidence>
<evidence type="ECO:0000256" key="9">
    <source>
        <dbReference type="ARBA" id="ARBA00023136"/>
    </source>
</evidence>
<evidence type="ECO:0000256" key="6">
    <source>
        <dbReference type="ARBA" id="ARBA00022847"/>
    </source>
</evidence>
<feature type="transmembrane region" description="Helical" evidence="13">
    <location>
        <begin position="65"/>
        <end position="84"/>
    </location>
</feature>
<dbReference type="AlphaFoldDB" id="W9RQL3"/>
<feature type="transmembrane region" description="Helical" evidence="13">
    <location>
        <begin position="417"/>
        <end position="440"/>
    </location>
</feature>
<dbReference type="Proteomes" id="UP000030645">
    <property type="component" value="Unassembled WGS sequence"/>
</dbReference>
<evidence type="ECO:0000256" key="3">
    <source>
        <dbReference type="ARBA" id="ARBA00022448"/>
    </source>
</evidence>
<dbReference type="GO" id="GO:0009734">
    <property type="term" value="P:auxin-activated signaling pathway"/>
    <property type="evidence" value="ECO:0007669"/>
    <property type="project" value="UniProtKB-KW"/>
</dbReference>
<evidence type="ECO:0000313" key="16">
    <source>
        <dbReference type="Proteomes" id="UP000030645"/>
    </source>
</evidence>
<feature type="transmembrane region" description="Helical" evidence="13">
    <location>
        <begin position="37"/>
        <end position="59"/>
    </location>
</feature>
<dbReference type="FunFam" id="1.20.1740.10:FF:000033">
    <property type="entry name" value="Lysine histidine transporter 1"/>
    <property type="match status" value="1"/>
</dbReference>
<evidence type="ECO:0000256" key="8">
    <source>
        <dbReference type="ARBA" id="ARBA00022989"/>
    </source>
</evidence>
<reference evidence="16" key="1">
    <citation type="submission" date="2013-01" db="EMBL/GenBank/DDBJ databases">
        <title>Draft Genome Sequence of a Mulberry Tree, Morus notabilis C.K. Schneid.</title>
        <authorList>
            <person name="He N."/>
            <person name="Zhao S."/>
        </authorList>
    </citation>
    <scope>NUCLEOTIDE SEQUENCE</scope>
</reference>
<evidence type="ECO:0000256" key="10">
    <source>
        <dbReference type="ARBA" id="ARBA00023294"/>
    </source>
</evidence>
<evidence type="ECO:0000256" key="13">
    <source>
        <dbReference type="SAM" id="Phobius"/>
    </source>
</evidence>
<evidence type="ECO:0000256" key="5">
    <source>
        <dbReference type="ARBA" id="ARBA00022692"/>
    </source>
</evidence>
<dbReference type="Pfam" id="PF01490">
    <property type="entry name" value="Aa_trans"/>
    <property type="match status" value="1"/>
</dbReference>
<dbReference type="EMBL" id="KE345426">
    <property type="protein sequence ID" value="EXC04018.1"/>
    <property type="molecule type" value="Genomic_DNA"/>
</dbReference>
<feature type="transmembrane region" description="Helical" evidence="13">
    <location>
        <begin position="357"/>
        <end position="377"/>
    </location>
</feature>
<dbReference type="Gene3D" id="1.20.1740.10">
    <property type="entry name" value="Amino acid/polyamine transporter I"/>
    <property type="match status" value="1"/>
</dbReference>
<evidence type="ECO:0000256" key="11">
    <source>
        <dbReference type="ARBA" id="ARBA00045588"/>
    </source>
</evidence>
<sequence>MELEKPPNKDIKAVVLSKEEEDLNKWLPITSNRNAKWWYSAFHNVTAMVGAGVLGLPFAMSELGWGPGVTMLILSWLITLYTLWQMVEMHEMVPGKRFDRYHELGQHAFGEKLGLWVVVPQQLVVEVGVNVVYMITGGNSIKKLHDILCNRFTNLHCKPMRGTYFTMIFAGVHFLLSHFPNFNAIASISVLAAVMSLSYSTIGWAASLHKGIAPDVQYGHRASTTTGNVFNFLSALGDVAFAFAGHNVVLEIQATIPSTPEKPSKKPMWKGVLVAYAVVALCYFPVALIGYLVFGDKVEDNILISLEKPWWLIAIANLFVVIHVIGSYQVYAMPVFDMMESFLVLRMKFKPSFMLRFVTRTGYVAFTMFIAITFPFFGGLLGFFGGLAFAPTTYFLPCIMWLAIYKPKKYGLSWITNWFCIIFGVLLMVLAPIGALRQIILQAKSFKFYA</sequence>
<feature type="transmembrane region" description="Helical" evidence="13">
    <location>
        <begin position="185"/>
        <end position="206"/>
    </location>
</feature>
<keyword evidence="9 13" id="KW-0472">Membrane</keyword>
<keyword evidence="16" id="KW-1185">Reference proteome</keyword>
<keyword evidence="7" id="KW-0029">Amino-acid transport</keyword>
<gene>
    <name evidence="15" type="ORF">L484_006910</name>
</gene>
<evidence type="ECO:0000313" key="15">
    <source>
        <dbReference type="EMBL" id="EXC04018.1"/>
    </source>
</evidence>
<dbReference type="GO" id="GO:0015171">
    <property type="term" value="F:amino acid transmembrane transporter activity"/>
    <property type="evidence" value="ECO:0007669"/>
    <property type="project" value="UniProtKB-ARBA"/>
</dbReference>
<organism evidence="15 16">
    <name type="scientific">Morus notabilis</name>
    <dbReference type="NCBI Taxonomy" id="981085"/>
    <lineage>
        <taxon>Eukaryota</taxon>
        <taxon>Viridiplantae</taxon>
        <taxon>Streptophyta</taxon>
        <taxon>Embryophyta</taxon>
        <taxon>Tracheophyta</taxon>
        <taxon>Spermatophyta</taxon>
        <taxon>Magnoliopsida</taxon>
        <taxon>eudicotyledons</taxon>
        <taxon>Gunneridae</taxon>
        <taxon>Pentapetalae</taxon>
        <taxon>rosids</taxon>
        <taxon>fabids</taxon>
        <taxon>Rosales</taxon>
        <taxon>Moraceae</taxon>
        <taxon>Moreae</taxon>
        <taxon>Morus</taxon>
    </lineage>
</organism>
<dbReference type="GO" id="GO:0005886">
    <property type="term" value="C:plasma membrane"/>
    <property type="evidence" value="ECO:0007669"/>
    <property type="project" value="UniProtKB-SubCell"/>
</dbReference>
<evidence type="ECO:0000256" key="12">
    <source>
        <dbReference type="ARBA" id="ARBA00061463"/>
    </source>
</evidence>
<keyword evidence="8 13" id="KW-1133">Transmembrane helix</keyword>
<feature type="transmembrane region" description="Helical" evidence="13">
    <location>
        <begin position="383"/>
        <end position="405"/>
    </location>
</feature>
<keyword evidence="10" id="KW-0927">Auxin signaling pathway</keyword>
<proteinExistence type="inferred from homology"/>
<evidence type="ECO:0000256" key="2">
    <source>
        <dbReference type="ARBA" id="ARBA00005590"/>
    </source>
</evidence>
<feature type="domain" description="Amino acid transporter transmembrane" evidence="14">
    <location>
        <begin position="34"/>
        <end position="435"/>
    </location>
</feature>
<accession>W9RQL3</accession>
<comment type="function">
    <text evidence="11">Carrier protein involved in proton-driven auxin influx. Mediates the formation of auxin gradient from developing leaves (site of auxin biosynthesis) to tips by contributing to the loading of auxin in vascular tissues and facilitating acropetal (base to tip) auxin transport within inner tissues of the root apex, and basipetal (tip to base) auxin transport within outer tissues of the root apex. May be involved in lateral roots and nodules formation.</text>
</comment>
<dbReference type="OrthoDB" id="40134at2759"/>
<keyword evidence="5 13" id="KW-0812">Transmembrane</keyword>